<accession>A0A5B6VW18</accession>
<organism evidence="1 2">
    <name type="scientific">Gossypium australe</name>
    <dbReference type="NCBI Taxonomy" id="47621"/>
    <lineage>
        <taxon>Eukaryota</taxon>
        <taxon>Viridiplantae</taxon>
        <taxon>Streptophyta</taxon>
        <taxon>Embryophyta</taxon>
        <taxon>Tracheophyta</taxon>
        <taxon>Spermatophyta</taxon>
        <taxon>Magnoliopsida</taxon>
        <taxon>eudicotyledons</taxon>
        <taxon>Gunneridae</taxon>
        <taxon>Pentapetalae</taxon>
        <taxon>rosids</taxon>
        <taxon>malvids</taxon>
        <taxon>Malvales</taxon>
        <taxon>Malvaceae</taxon>
        <taxon>Malvoideae</taxon>
        <taxon>Gossypium</taxon>
    </lineage>
</organism>
<dbReference type="EMBL" id="SMMG02000005">
    <property type="protein sequence ID" value="KAA3473759.1"/>
    <property type="molecule type" value="Genomic_DNA"/>
</dbReference>
<keyword evidence="1" id="KW-0808">Transferase</keyword>
<keyword evidence="1" id="KW-0695">RNA-directed DNA polymerase</keyword>
<dbReference type="GO" id="GO:0003964">
    <property type="term" value="F:RNA-directed DNA polymerase activity"/>
    <property type="evidence" value="ECO:0007669"/>
    <property type="project" value="UniProtKB-KW"/>
</dbReference>
<gene>
    <name evidence="1" type="ORF">EPI10_024115</name>
</gene>
<comment type="caution">
    <text evidence="1">The sequence shown here is derived from an EMBL/GenBank/DDBJ whole genome shotgun (WGS) entry which is preliminary data.</text>
</comment>
<dbReference type="Proteomes" id="UP000325315">
    <property type="component" value="Unassembled WGS sequence"/>
</dbReference>
<evidence type="ECO:0000313" key="1">
    <source>
        <dbReference type="EMBL" id="KAA3473759.1"/>
    </source>
</evidence>
<dbReference type="AlphaFoldDB" id="A0A5B6VW18"/>
<evidence type="ECO:0000313" key="2">
    <source>
        <dbReference type="Proteomes" id="UP000325315"/>
    </source>
</evidence>
<keyword evidence="1" id="KW-0548">Nucleotidyltransferase</keyword>
<sequence length="112" mass="12994">MKKEIEKKQERRRARLNGEDIKWESMTFPHISQTFVSGGIIHSERGLPKNENPHINAIHDEEAEQENMLGISPYEPGSVLDNWTAEEFPVLSSKFICSLYIFWCPSQVPKHQ</sequence>
<keyword evidence="2" id="KW-1185">Reference proteome</keyword>
<name>A0A5B6VW18_9ROSI</name>
<reference evidence="2" key="1">
    <citation type="journal article" date="2019" name="Plant Biotechnol. J.">
        <title>Genome sequencing of the Australian wild diploid species Gossypium australe highlights disease resistance and delayed gland morphogenesis.</title>
        <authorList>
            <person name="Cai Y."/>
            <person name="Cai X."/>
            <person name="Wang Q."/>
            <person name="Wang P."/>
            <person name="Zhang Y."/>
            <person name="Cai C."/>
            <person name="Xu Y."/>
            <person name="Wang K."/>
            <person name="Zhou Z."/>
            <person name="Wang C."/>
            <person name="Geng S."/>
            <person name="Li B."/>
            <person name="Dong Q."/>
            <person name="Hou Y."/>
            <person name="Wang H."/>
            <person name="Ai P."/>
            <person name="Liu Z."/>
            <person name="Yi F."/>
            <person name="Sun M."/>
            <person name="An G."/>
            <person name="Cheng J."/>
            <person name="Zhang Y."/>
            <person name="Shi Q."/>
            <person name="Xie Y."/>
            <person name="Shi X."/>
            <person name="Chang Y."/>
            <person name="Huang F."/>
            <person name="Chen Y."/>
            <person name="Hong S."/>
            <person name="Mi L."/>
            <person name="Sun Q."/>
            <person name="Zhang L."/>
            <person name="Zhou B."/>
            <person name="Peng R."/>
            <person name="Zhang X."/>
            <person name="Liu F."/>
        </authorList>
    </citation>
    <scope>NUCLEOTIDE SEQUENCE [LARGE SCALE GENOMIC DNA]</scope>
    <source>
        <strain evidence="2">cv. PA1801</strain>
    </source>
</reference>
<dbReference type="OrthoDB" id="101614at2759"/>
<proteinExistence type="predicted"/>
<protein>
    <submittedName>
        <fullName evidence="1">RNA-directed DNA polymerase (Reverse transcriptase), Ribonuclease H-like protein</fullName>
    </submittedName>
</protein>